<dbReference type="Gene3D" id="2.60.120.280">
    <property type="entry name" value="Regulatory protein AraC"/>
    <property type="match status" value="1"/>
</dbReference>
<feature type="domain" description="HTH araC/xylS-type" evidence="4">
    <location>
        <begin position="191"/>
        <end position="289"/>
    </location>
</feature>
<dbReference type="RefSeq" id="WP_301190895.1">
    <property type="nucleotide sequence ID" value="NZ_JAPDPJ010000027.1"/>
</dbReference>
<dbReference type="Pfam" id="PF12833">
    <property type="entry name" value="HTH_18"/>
    <property type="match status" value="1"/>
</dbReference>
<keyword evidence="3" id="KW-0804">Transcription</keyword>
<organism evidence="5 6">
    <name type="scientific">Plebeiibacterium sediminum</name>
    <dbReference type="NCBI Taxonomy" id="2992112"/>
    <lineage>
        <taxon>Bacteria</taxon>
        <taxon>Pseudomonadati</taxon>
        <taxon>Bacteroidota</taxon>
        <taxon>Bacteroidia</taxon>
        <taxon>Marinilabiliales</taxon>
        <taxon>Marinilabiliaceae</taxon>
        <taxon>Plebeiibacterium</taxon>
    </lineage>
</organism>
<dbReference type="GO" id="GO:0043565">
    <property type="term" value="F:sequence-specific DNA binding"/>
    <property type="evidence" value="ECO:0007669"/>
    <property type="project" value="InterPro"/>
</dbReference>
<accession>A0AAE3M653</accession>
<proteinExistence type="predicted"/>
<name>A0AAE3M653_9BACT</name>
<dbReference type="CDD" id="cd06986">
    <property type="entry name" value="cupin_MmsR-like_N"/>
    <property type="match status" value="1"/>
</dbReference>
<dbReference type="Proteomes" id="UP001209229">
    <property type="component" value="Unassembled WGS sequence"/>
</dbReference>
<dbReference type="InterPro" id="IPR037923">
    <property type="entry name" value="HTH-like"/>
</dbReference>
<dbReference type="InterPro" id="IPR020449">
    <property type="entry name" value="Tscrpt_reg_AraC-type_HTH"/>
</dbReference>
<dbReference type="SUPFAM" id="SSF46689">
    <property type="entry name" value="Homeodomain-like"/>
    <property type="match status" value="2"/>
</dbReference>
<dbReference type="Gene3D" id="1.10.10.60">
    <property type="entry name" value="Homeodomain-like"/>
    <property type="match status" value="2"/>
</dbReference>
<dbReference type="PROSITE" id="PS01124">
    <property type="entry name" value="HTH_ARAC_FAMILY_2"/>
    <property type="match status" value="1"/>
</dbReference>
<evidence type="ECO:0000256" key="1">
    <source>
        <dbReference type="ARBA" id="ARBA00023015"/>
    </source>
</evidence>
<dbReference type="EMBL" id="JAPDPJ010000027">
    <property type="protein sequence ID" value="MCW3787330.1"/>
    <property type="molecule type" value="Genomic_DNA"/>
</dbReference>
<dbReference type="InterPro" id="IPR009057">
    <property type="entry name" value="Homeodomain-like_sf"/>
</dbReference>
<dbReference type="PRINTS" id="PR00032">
    <property type="entry name" value="HTHARAC"/>
</dbReference>
<dbReference type="AlphaFoldDB" id="A0AAE3M653"/>
<comment type="caution">
    <text evidence="5">The sequence shown here is derived from an EMBL/GenBank/DDBJ whole genome shotgun (WGS) entry which is preliminary data.</text>
</comment>
<keyword evidence="6" id="KW-1185">Reference proteome</keyword>
<dbReference type="SMART" id="SM00342">
    <property type="entry name" value="HTH_ARAC"/>
    <property type="match status" value="1"/>
</dbReference>
<evidence type="ECO:0000313" key="5">
    <source>
        <dbReference type="EMBL" id="MCW3787330.1"/>
    </source>
</evidence>
<dbReference type="GO" id="GO:0003700">
    <property type="term" value="F:DNA-binding transcription factor activity"/>
    <property type="evidence" value="ECO:0007669"/>
    <property type="project" value="InterPro"/>
</dbReference>
<dbReference type="InterPro" id="IPR003313">
    <property type="entry name" value="AraC-bd"/>
</dbReference>
<protein>
    <submittedName>
        <fullName evidence="5">AraC family transcriptional regulator</fullName>
    </submittedName>
</protein>
<sequence length="292" mass="34379">MIKSDGFQDERTVIIPELIIDEIQEDPISRSLYITDIGFYPKAKDHLRKRPEGCKQHILMYCTDGEGWILIGNTRIIVKANQYFIIPPNIPHSYGSSRKDPWSIYWIHFSGENASHYLETTTEAQSITPSDISRIDERLELFEEIIQNLEMGYSKENISYANICLSHFLASFRYLSQFRQVRKPHEKDLIERSIHYMRKHIEEKLTLEDLAEQSKLSIAHYSMLFKQKTGRSPLNYLIQLKIQSACRLLDHTHLNIKEIAIRIGYDDPYYFSRIFKKVMNLSPKDYRNNLKG</sequence>
<dbReference type="PANTHER" id="PTHR43280">
    <property type="entry name" value="ARAC-FAMILY TRANSCRIPTIONAL REGULATOR"/>
    <property type="match status" value="1"/>
</dbReference>
<dbReference type="SUPFAM" id="SSF51215">
    <property type="entry name" value="Regulatory protein AraC"/>
    <property type="match status" value="1"/>
</dbReference>
<dbReference type="PROSITE" id="PS00041">
    <property type="entry name" value="HTH_ARAC_FAMILY_1"/>
    <property type="match status" value="1"/>
</dbReference>
<dbReference type="InterPro" id="IPR018062">
    <property type="entry name" value="HTH_AraC-typ_CS"/>
</dbReference>
<dbReference type="InterPro" id="IPR018060">
    <property type="entry name" value="HTH_AraC"/>
</dbReference>
<gene>
    <name evidence="5" type="ORF">OM075_12690</name>
</gene>
<evidence type="ECO:0000313" key="6">
    <source>
        <dbReference type="Proteomes" id="UP001209229"/>
    </source>
</evidence>
<evidence type="ECO:0000256" key="2">
    <source>
        <dbReference type="ARBA" id="ARBA00023125"/>
    </source>
</evidence>
<evidence type="ECO:0000256" key="3">
    <source>
        <dbReference type="ARBA" id="ARBA00023163"/>
    </source>
</evidence>
<keyword evidence="2" id="KW-0238">DNA-binding</keyword>
<dbReference type="PANTHER" id="PTHR43280:SF30">
    <property type="entry name" value="MMSAB OPERON REGULATORY PROTEIN"/>
    <property type="match status" value="1"/>
</dbReference>
<evidence type="ECO:0000259" key="4">
    <source>
        <dbReference type="PROSITE" id="PS01124"/>
    </source>
</evidence>
<reference evidence="5" key="1">
    <citation type="submission" date="2022-10" db="EMBL/GenBank/DDBJ databases">
        <authorList>
            <person name="Yu W.X."/>
        </authorList>
    </citation>
    <scope>NUCLEOTIDE SEQUENCE</scope>
    <source>
        <strain evidence="5">AAT</strain>
    </source>
</reference>
<keyword evidence="1" id="KW-0805">Transcription regulation</keyword>
<dbReference type="Pfam" id="PF02311">
    <property type="entry name" value="AraC_binding"/>
    <property type="match status" value="1"/>
</dbReference>